<feature type="domain" description="PPM-type phosphatase" evidence="2">
    <location>
        <begin position="99"/>
        <end position="515"/>
    </location>
</feature>
<evidence type="ECO:0000256" key="1">
    <source>
        <dbReference type="SAM" id="MobiDB-lite"/>
    </source>
</evidence>
<dbReference type="HOGENOM" id="CLU_021928_3_1_1"/>
<dbReference type="InParanoid" id="A0A067QDY1"/>
<dbReference type="GO" id="GO:0004741">
    <property type="term" value="F:[pyruvate dehydrogenase (acetyl-transferring)]-phosphatase activity"/>
    <property type="evidence" value="ECO:0007669"/>
    <property type="project" value="TreeGrafter"/>
</dbReference>
<evidence type="ECO:0000313" key="4">
    <source>
        <dbReference type="Proteomes" id="UP000027265"/>
    </source>
</evidence>
<dbReference type="GO" id="GO:0005739">
    <property type="term" value="C:mitochondrion"/>
    <property type="evidence" value="ECO:0007669"/>
    <property type="project" value="TreeGrafter"/>
</dbReference>
<evidence type="ECO:0000259" key="2">
    <source>
        <dbReference type="PROSITE" id="PS51746"/>
    </source>
</evidence>
<dbReference type="STRING" id="933084.A0A067QDY1"/>
<sequence length="538" mass="58642">MLRNAWRPIAATTGVVGASSYLWYSFATKAKPETFDLAIKVRGVDGKSATVNRTFPLLSKDQIDARINEHCVSTQTRRPGGIIWKQATATFAANDPIEDANASAIIQRDPTDVTPEGDLLFFAVMDGHGGFDTSRLLSKVLIPAITLELKALLEDPNSIIPKSSVLSDWKTLLGATSKTPGPIDANPKYVSLAIQKAFLNLDSEIINAPLRLLASHIDKETKELPDLSQHPMALASMLPAMSGSCALVALLDTAHKNLYVACSGDSRAVAGVWEEDEHGKGRWKVEVMSEDQTGRNPKEHARVRSEHPAEESQFVIRNGRVLGGLEPTRAFGDARYKWPLEVQQILNAAFMIGNDQPMRNPPSMFKTPPYVTAKPEVTHRKLSFLPLSDAPQGNKSTLRFLVLATDGLWDQLTSEEVVALVGGHLAGLKGSVAKSSLSDLIPTSMGSATVDGKDKGHKKGGKEGAWAFEDENVGAHLIRNAFGGADHSKLRKLLSLPVPLARNYRDDTTVTVVWWEDGREESVRTSTFRPDGEFKAKL</sequence>
<dbReference type="Gene3D" id="3.60.40.10">
    <property type="entry name" value="PPM-type phosphatase domain"/>
    <property type="match status" value="1"/>
</dbReference>
<proteinExistence type="predicted"/>
<dbReference type="OrthoDB" id="420076at2759"/>
<dbReference type="SUPFAM" id="SSF81606">
    <property type="entry name" value="PP2C-like"/>
    <property type="match status" value="1"/>
</dbReference>
<accession>A0A067QDY1</accession>
<dbReference type="PANTHER" id="PTHR13832:SF792">
    <property type="entry name" value="GM14286P"/>
    <property type="match status" value="1"/>
</dbReference>
<dbReference type="AlphaFoldDB" id="A0A067QDY1"/>
<feature type="region of interest" description="Disordered" evidence="1">
    <location>
        <begin position="290"/>
        <end position="310"/>
    </location>
</feature>
<dbReference type="InterPro" id="IPR001932">
    <property type="entry name" value="PPM-type_phosphatase-like_dom"/>
</dbReference>
<dbReference type="PROSITE" id="PS51746">
    <property type="entry name" value="PPM_2"/>
    <property type="match status" value="1"/>
</dbReference>
<dbReference type="CDD" id="cd00143">
    <property type="entry name" value="PP2Cc"/>
    <property type="match status" value="1"/>
</dbReference>
<gene>
    <name evidence="3" type="ORF">JAAARDRAFT_144975</name>
</gene>
<evidence type="ECO:0000313" key="3">
    <source>
        <dbReference type="EMBL" id="KDQ64360.1"/>
    </source>
</evidence>
<keyword evidence="4" id="KW-1185">Reference proteome</keyword>
<dbReference type="Proteomes" id="UP000027265">
    <property type="component" value="Unassembled WGS sequence"/>
</dbReference>
<dbReference type="InterPro" id="IPR036457">
    <property type="entry name" value="PPM-type-like_dom_sf"/>
</dbReference>
<reference evidence="4" key="1">
    <citation type="journal article" date="2014" name="Proc. Natl. Acad. Sci. U.S.A.">
        <title>Extensive sampling of basidiomycete genomes demonstrates inadequacy of the white-rot/brown-rot paradigm for wood decay fungi.</title>
        <authorList>
            <person name="Riley R."/>
            <person name="Salamov A.A."/>
            <person name="Brown D.W."/>
            <person name="Nagy L.G."/>
            <person name="Floudas D."/>
            <person name="Held B.W."/>
            <person name="Levasseur A."/>
            <person name="Lombard V."/>
            <person name="Morin E."/>
            <person name="Otillar R."/>
            <person name="Lindquist E.A."/>
            <person name="Sun H."/>
            <person name="LaButti K.M."/>
            <person name="Schmutz J."/>
            <person name="Jabbour D."/>
            <person name="Luo H."/>
            <person name="Baker S.E."/>
            <person name="Pisabarro A.G."/>
            <person name="Walton J.D."/>
            <person name="Blanchette R.A."/>
            <person name="Henrissat B."/>
            <person name="Martin F."/>
            <person name="Cullen D."/>
            <person name="Hibbett D.S."/>
            <person name="Grigoriev I.V."/>
        </authorList>
    </citation>
    <scope>NUCLEOTIDE SEQUENCE [LARGE SCALE GENOMIC DNA]</scope>
    <source>
        <strain evidence="4">MUCL 33604</strain>
    </source>
</reference>
<dbReference type="PANTHER" id="PTHR13832">
    <property type="entry name" value="PROTEIN PHOSPHATASE 2C"/>
    <property type="match status" value="1"/>
</dbReference>
<name>A0A067QDY1_9AGAM</name>
<dbReference type="InterPro" id="IPR015655">
    <property type="entry name" value="PP2C"/>
</dbReference>
<dbReference type="Pfam" id="PF00481">
    <property type="entry name" value="PP2C"/>
    <property type="match status" value="1"/>
</dbReference>
<dbReference type="EMBL" id="KL197709">
    <property type="protein sequence ID" value="KDQ64360.1"/>
    <property type="molecule type" value="Genomic_DNA"/>
</dbReference>
<organism evidence="3 4">
    <name type="scientific">Jaapia argillacea MUCL 33604</name>
    <dbReference type="NCBI Taxonomy" id="933084"/>
    <lineage>
        <taxon>Eukaryota</taxon>
        <taxon>Fungi</taxon>
        <taxon>Dikarya</taxon>
        <taxon>Basidiomycota</taxon>
        <taxon>Agaricomycotina</taxon>
        <taxon>Agaricomycetes</taxon>
        <taxon>Agaricomycetidae</taxon>
        <taxon>Jaapiales</taxon>
        <taxon>Jaapiaceae</taxon>
        <taxon>Jaapia</taxon>
    </lineage>
</organism>
<dbReference type="SMART" id="SM00332">
    <property type="entry name" value="PP2Cc"/>
    <property type="match status" value="1"/>
</dbReference>
<protein>
    <recommendedName>
        <fullName evidence="2">PPM-type phosphatase domain-containing protein</fullName>
    </recommendedName>
</protein>